<name>A0A0R2BLY2_SECCO</name>
<dbReference type="RefSeq" id="WP_056996317.1">
    <property type="nucleotide sequence ID" value="NZ_AYYR01000015.1"/>
</dbReference>
<dbReference type="PANTHER" id="PTHR44169:SF6">
    <property type="entry name" value="NADPH-DEPENDENT 1-ACYLDIHYDROXYACETONE PHOSPHATE REDUCTASE"/>
    <property type="match status" value="1"/>
</dbReference>
<organism evidence="5 6">
    <name type="scientific">Secundilactobacillus collinoides DSM 20515 = JCM 1123</name>
    <dbReference type="NCBI Taxonomy" id="1423733"/>
    <lineage>
        <taxon>Bacteria</taxon>
        <taxon>Bacillati</taxon>
        <taxon>Bacillota</taxon>
        <taxon>Bacilli</taxon>
        <taxon>Lactobacillales</taxon>
        <taxon>Lactobacillaceae</taxon>
        <taxon>Secundilactobacillus</taxon>
    </lineage>
</organism>
<dbReference type="PATRIC" id="fig|1423733.4.peg.784"/>
<dbReference type="InterPro" id="IPR036291">
    <property type="entry name" value="NAD(P)-bd_dom_sf"/>
</dbReference>
<dbReference type="NCBIfam" id="NF004826">
    <property type="entry name" value="PRK06182.1"/>
    <property type="match status" value="1"/>
</dbReference>
<evidence type="ECO:0000313" key="5">
    <source>
        <dbReference type="EMBL" id="KRM76955.1"/>
    </source>
</evidence>
<sequence>MTSKRPVALVTGASSGIGFSIAKHLYRHGFTVYAGARRVYQMSGLEALGIHTTFLDVTDTDSIQSLVKQIATDEGRLDVLVNNAGYGLFGAIEEVPLEKARQQFDVNVFGVTEMSKAVLPIMRQQASGRIINISSVDGKIANPLGGWYVGSKFAVEGISDSMRLELADFGIKVIVIEPGNIKSDWAKISADQLAEVAGDGPYQPLSAEAGAFLKTLSEFGSEPSVIARKVTFAATARRPRARYAVGGGAPAGVLARRILPDSAIDFLLKQSGKLALKYQNSKSSPDNPDFDETSEVDE</sequence>
<evidence type="ECO:0000256" key="2">
    <source>
        <dbReference type="ARBA" id="ARBA00023002"/>
    </source>
</evidence>
<dbReference type="PANTHER" id="PTHR44169">
    <property type="entry name" value="NADPH-DEPENDENT 1-ACYLDIHYDROXYACETONE PHOSPHATE REDUCTASE"/>
    <property type="match status" value="1"/>
</dbReference>
<dbReference type="Pfam" id="PF00106">
    <property type="entry name" value="adh_short"/>
    <property type="match status" value="1"/>
</dbReference>
<protein>
    <submittedName>
        <fullName evidence="5">Short chain dehydrogenase</fullName>
    </submittedName>
</protein>
<proteinExistence type="inferred from homology"/>
<dbReference type="PRINTS" id="PR00081">
    <property type="entry name" value="GDHRDH"/>
</dbReference>
<dbReference type="InterPro" id="IPR002347">
    <property type="entry name" value="SDR_fam"/>
</dbReference>
<dbReference type="EMBL" id="AYYR01000015">
    <property type="protein sequence ID" value="KRM76955.1"/>
    <property type="molecule type" value="Genomic_DNA"/>
</dbReference>
<dbReference type="SUPFAM" id="SSF51735">
    <property type="entry name" value="NAD(P)-binding Rossmann-fold domains"/>
    <property type="match status" value="1"/>
</dbReference>
<dbReference type="PROSITE" id="PS00061">
    <property type="entry name" value="ADH_SHORT"/>
    <property type="match status" value="1"/>
</dbReference>
<dbReference type="GO" id="GO:0016491">
    <property type="term" value="F:oxidoreductase activity"/>
    <property type="evidence" value="ECO:0007669"/>
    <property type="project" value="UniProtKB-KW"/>
</dbReference>
<evidence type="ECO:0000313" key="6">
    <source>
        <dbReference type="Proteomes" id="UP000051845"/>
    </source>
</evidence>
<evidence type="ECO:0000256" key="1">
    <source>
        <dbReference type="ARBA" id="ARBA00006484"/>
    </source>
</evidence>
<comment type="similarity">
    <text evidence="1 3">Belongs to the short-chain dehydrogenases/reductases (SDR) family.</text>
</comment>
<dbReference type="InterPro" id="IPR020904">
    <property type="entry name" value="Sc_DH/Rdtase_CS"/>
</dbReference>
<feature type="region of interest" description="Disordered" evidence="4">
    <location>
        <begin position="278"/>
        <end position="298"/>
    </location>
</feature>
<dbReference type="CDD" id="cd05374">
    <property type="entry name" value="17beta-HSD-like_SDR_c"/>
    <property type="match status" value="1"/>
</dbReference>
<comment type="caution">
    <text evidence="5">The sequence shown here is derived from an EMBL/GenBank/DDBJ whole genome shotgun (WGS) entry which is preliminary data.</text>
</comment>
<dbReference type="PRINTS" id="PR00080">
    <property type="entry name" value="SDRFAMILY"/>
</dbReference>
<reference evidence="5 6" key="1">
    <citation type="journal article" date="2015" name="Genome Announc.">
        <title>Expanding the biotechnology potential of lactobacilli through comparative genomics of 213 strains and associated genera.</title>
        <authorList>
            <person name="Sun Z."/>
            <person name="Harris H.M."/>
            <person name="McCann A."/>
            <person name="Guo C."/>
            <person name="Argimon S."/>
            <person name="Zhang W."/>
            <person name="Yang X."/>
            <person name="Jeffery I.B."/>
            <person name="Cooney J.C."/>
            <person name="Kagawa T.F."/>
            <person name="Liu W."/>
            <person name="Song Y."/>
            <person name="Salvetti E."/>
            <person name="Wrobel A."/>
            <person name="Rasinkangas P."/>
            <person name="Parkhill J."/>
            <person name="Rea M.C."/>
            <person name="O'Sullivan O."/>
            <person name="Ritari J."/>
            <person name="Douillard F.P."/>
            <person name="Paul Ross R."/>
            <person name="Yang R."/>
            <person name="Briner A.E."/>
            <person name="Felis G.E."/>
            <person name="de Vos W.M."/>
            <person name="Barrangou R."/>
            <person name="Klaenhammer T.R."/>
            <person name="Caufield P.W."/>
            <person name="Cui Y."/>
            <person name="Zhang H."/>
            <person name="O'Toole P.W."/>
        </authorList>
    </citation>
    <scope>NUCLEOTIDE SEQUENCE [LARGE SCALE GENOMIC DNA]</scope>
    <source>
        <strain evidence="5 6">DSM 20515</strain>
    </source>
</reference>
<evidence type="ECO:0000256" key="3">
    <source>
        <dbReference type="RuleBase" id="RU000363"/>
    </source>
</evidence>
<dbReference type="Gene3D" id="3.40.50.720">
    <property type="entry name" value="NAD(P)-binding Rossmann-like Domain"/>
    <property type="match status" value="1"/>
</dbReference>
<evidence type="ECO:0000256" key="4">
    <source>
        <dbReference type="SAM" id="MobiDB-lite"/>
    </source>
</evidence>
<keyword evidence="2" id="KW-0560">Oxidoreductase</keyword>
<dbReference type="Proteomes" id="UP000051845">
    <property type="component" value="Unassembled WGS sequence"/>
</dbReference>
<gene>
    <name evidence="5" type="ORF">FC82_GL000752</name>
</gene>
<dbReference type="AlphaFoldDB" id="A0A0R2BLY2"/>
<feature type="compositionally biased region" description="Acidic residues" evidence="4">
    <location>
        <begin position="288"/>
        <end position="298"/>
    </location>
</feature>
<accession>A0A0R2BLY2</accession>